<evidence type="ECO:0000256" key="1">
    <source>
        <dbReference type="SAM" id="MobiDB-lite"/>
    </source>
</evidence>
<feature type="region of interest" description="Disordered" evidence="1">
    <location>
        <begin position="1"/>
        <end position="28"/>
    </location>
</feature>
<dbReference type="Gene3D" id="3.40.50.1820">
    <property type="entry name" value="alpha/beta hydrolase"/>
    <property type="match status" value="1"/>
</dbReference>
<dbReference type="Pfam" id="PF00561">
    <property type="entry name" value="Abhydrolase_1"/>
    <property type="match status" value="1"/>
</dbReference>
<dbReference type="PANTHER" id="PTHR43194">
    <property type="entry name" value="HYDROLASE ALPHA/BETA FOLD FAMILY"/>
    <property type="match status" value="1"/>
</dbReference>
<dbReference type="InterPro" id="IPR029058">
    <property type="entry name" value="AB_hydrolase_fold"/>
</dbReference>
<dbReference type="RefSeq" id="WP_367636864.1">
    <property type="nucleotide sequence ID" value="NZ_JBFNQN010000003.1"/>
</dbReference>
<evidence type="ECO:0000313" key="3">
    <source>
        <dbReference type="EMBL" id="MEW9264246.1"/>
    </source>
</evidence>
<dbReference type="InterPro" id="IPR050228">
    <property type="entry name" value="Carboxylesterase_BioH"/>
</dbReference>
<name>A0ABV3P3P1_9ACTN</name>
<dbReference type="Proteomes" id="UP001555826">
    <property type="component" value="Unassembled WGS sequence"/>
</dbReference>
<organism evidence="3 4">
    <name type="scientific">Kineococcus endophyticus</name>
    <dbReference type="NCBI Taxonomy" id="1181883"/>
    <lineage>
        <taxon>Bacteria</taxon>
        <taxon>Bacillati</taxon>
        <taxon>Actinomycetota</taxon>
        <taxon>Actinomycetes</taxon>
        <taxon>Kineosporiales</taxon>
        <taxon>Kineosporiaceae</taxon>
        <taxon>Kineococcus</taxon>
    </lineage>
</organism>
<sequence length="357" mass="38233">MRPTLPTLPTLPVRRRPLRRRTSDRREELLPLTGSPVEVVTDDGARLHVEVDELDRPATTGAGPAPTVVLCHGYALTADCWHFQRLALRGRYRLVLPELRGHGRSGRGPDGPVGVARLADDLGQVLDAVAPDGPVVLVGHSLGGMTVMELAARRPDLLPRIAAVALVATSAGGLAAVDHGLPLLGHHLVHWAELALERAGGRYEVLERSRRVGADLEQRLVRHWSFAGPVAPELVRLSARMMAQTPVDVIADLLPAFATLDEREALAGLAGRPVLVVAAERDLMTPAAHGRGIADALPEAEHVLVRGAGHLVMLEHPGVVTSRLERLLARAADASGPPAATHEVVVPLARRGRRRRA</sequence>
<keyword evidence="3" id="KW-0378">Hydrolase</keyword>
<proteinExistence type="predicted"/>
<dbReference type="PANTHER" id="PTHR43194:SF2">
    <property type="entry name" value="PEROXISOMAL MEMBRANE PROTEIN LPX1"/>
    <property type="match status" value="1"/>
</dbReference>
<dbReference type="PRINTS" id="PR00111">
    <property type="entry name" value="ABHYDROLASE"/>
</dbReference>
<reference evidence="3 4" key="1">
    <citation type="submission" date="2024-07" db="EMBL/GenBank/DDBJ databases">
        <authorList>
            <person name="Thanompreechachai J."/>
            <person name="Duangmal K."/>
        </authorList>
    </citation>
    <scope>NUCLEOTIDE SEQUENCE [LARGE SCALE GENOMIC DNA]</scope>
    <source>
        <strain evidence="3 4">KCTC 19886</strain>
    </source>
</reference>
<comment type="caution">
    <text evidence="3">The sequence shown here is derived from an EMBL/GenBank/DDBJ whole genome shotgun (WGS) entry which is preliminary data.</text>
</comment>
<evidence type="ECO:0000259" key="2">
    <source>
        <dbReference type="Pfam" id="PF00561"/>
    </source>
</evidence>
<feature type="compositionally biased region" description="Low complexity" evidence="1">
    <location>
        <begin position="1"/>
        <end position="12"/>
    </location>
</feature>
<dbReference type="SUPFAM" id="SSF53474">
    <property type="entry name" value="alpha/beta-Hydrolases"/>
    <property type="match status" value="1"/>
</dbReference>
<protein>
    <submittedName>
        <fullName evidence="3">Alpha/beta hydrolase</fullName>
    </submittedName>
</protein>
<keyword evidence="4" id="KW-1185">Reference proteome</keyword>
<feature type="compositionally biased region" description="Basic residues" evidence="1">
    <location>
        <begin position="13"/>
        <end position="23"/>
    </location>
</feature>
<dbReference type="InterPro" id="IPR000073">
    <property type="entry name" value="AB_hydrolase_1"/>
</dbReference>
<accession>A0ABV3P3P1</accession>
<gene>
    <name evidence="3" type="ORF">AB1207_05780</name>
</gene>
<evidence type="ECO:0000313" key="4">
    <source>
        <dbReference type="Proteomes" id="UP001555826"/>
    </source>
</evidence>
<dbReference type="GO" id="GO:0016787">
    <property type="term" value="F:hydrolase activity"/>
    <property type="evidence" value="ECO:0007669"/>
    <property type="project" value="UniProtKB-KW"/>
</dbReference>
<feature type="domain" description="AB hydrolase-1" evidence="2">
    <location>
        <begin position="66"/>
        <end position="317"/>
    </location>
</feature>
<dbReference type="EMBL" id="JBFNQN010000003">
    <property type="protein sequence ID" value="MEW9264246.1"/>
    <property type="molecule type" value="Genomic_DNA"/>
</dbReference>